<comment type="cofactor">
    <cofactor evidence="4">
        <name>FAD</name>
        <dbReference type="ChEBI" id="CHEBI:57692"/>
    </cofactor>
</comment>
<keyword evidence="18" id="KW-0274">FAD</keyword>
<dbReference type="SUPFAM" id="SSF63380">
    <property type="entry name" value="Riboflavin synthase domain-like"/>
    <property type="match status" value="1"/>
</dbReference>
<evidence type="ECO:0000256" key="31">
    <source>
        <dbReference type="ARBA" id="ARBA00049764"/>
    </source>
</evidence>
<dbReference type="CDD" id="cd00795">
    <property type="entry name" value="NOS_oxygenase_euk"/>
    <property type="match status" value="1"/>
</dbReference>
<comment type="cofactor">
    <cofactor evidence="2">
        <name>(6R)-L-erythro-5,6,7,8-tetrahydrobiopterin</name>
        <dbReference type="ChEBI" id="CHEBI:59560"/>
    </cofactor>
</comment>
<dbReference type="InterPro" id="IPR044940">
    <property type="entry name" value="NOS_dom_2"/>
</dbReference>
<evidence type="ECO:0000256" key="16">
    <source>
        <dbReference type="ARBA" id="ARBA00022643"/>
    </source>
</evidence>
<feature type="compositionally biased region" description="Pro residues" evidence="37">
    <location>
        <begin position="1303"/>
        <end position="1313"/>
    </location>
</feature>
<evidence type="ECO:0000259" key="39">
    <source>
        <dbReference type="PROSITE" id="PS51384"/>
    </source>
</evidence>
<dbReference type="FunFam" id="3.90.1230.10:FF:000001">
    <property type="entry name" value="Nitric oxide synthase, brain"/>
    <property type="match status" value="1"/>
</dbReference>
<dbReference type="InterPro" id="IPR044944">
    <property type="entry name" value="NOS_dom_3"/>
</dbReference>
<dbReference type="FunFam" id="3.40.50.360:FF:000003">
    <property type="entry name" value="Nitric oxide synthase"/>
    <property type="match status" value="1"/>
</dbReference>
<evidence type="ECO:0000256" key="21">
    <source>
        <dbReference type="ARBA" id="ARBA00022857"/>
    </source>
</evidence>
<evidence type="ECO:0000256" key="19">
    <source>
        <dbReference type="ARBA" id="ARBA00022833"/>
    </source>
</evidence>
<evidence type="ECO:0000256" key="4">
    <source>
        <dbReference type="ARBA" id="ARBA00001974"/>
    </source>
</evidence>
<evidence type="ECO:0000256" key="20">
    <source>
        <dbReference type="ARBA" id="ARBA00022837"/>
    </source>
</evidence>
<dbReference type="FunFam" id="3.90.440.10:FF:000001">
    <property type="entry name" value="Endothelial nitric oxide synthase"/>
    <property type="match status" value="1"/>
</dbReference>
<keyword evidence="19" id="KW-0862">Zinc</keyword>
<dbReference type="Gene3D" id="3.90.1230.10">
    <property type="entry name" value="Nitric Oxide Synthase, Chain A, domain 3"/>
    <property type="match status" value="1"/>
</dbReference>
<dbReference type="GO" id="GO:0006809">
    <property type="term" value="P:nitric oxide biosynthetic process"/>
    <property type="evidence" value="ECO:0007669"/>
    <property type="project" value="InterPro"/>
</dbReference>
<keyword evidence="15" id="KW-0285">Flavoprotein</keyword>
<evidence type="ECO:0000256" key="24">
    <source>
        <dbReference type="ARBA" id="ARBA00023004"/>
    </source>
</evidence>
<evidence type="ECO:0000259" key="38">
    <source>
        <dbReference type="PROSITE" id="PS50902"/>
    </source>
</evidence>
<feature type="domain" description="FAD-binding FR-type" evidence="39">
    <location>
        <begin position="866"/>
        <end position="1112"/>
    </location>
</feature>
<feature type="compositionally biased region" description="Low complexity" evidence="37">
    <location>
        <begin position="68"/>
        <end position="83"/>
    </location>
</feature>
<dbReference type="InterPro" id="IPR050607">
    <property type="entry name" value="NOS"/>
</dbReference>
<dbReference type="InterPro" id="IPR001709">
    <property type="entry name" value="Flavoprot_Pyr_Nucl_cyt_Rdtase"/>
</dbReference>
<dbReference type="InterPro" id="IPR003097">
    <property type="entry name" value="CysJ-like_FAD-binding"/>
</dbReference>
<evidence type="ECO:0000256" key="13">
    <source>
        <dbReference type="ARBA" id="ARBA00022553"/>
    </source>
</evidence>
<gene>
    <name evidence="40" type="ORF">J0S82_020814</name>
</gene>
<dbReference type="Gene3D" id="3.40.50.80">
    <property type="entry name" value="Nucleotide-binding domain of ferredoxin-NADP reductase (FNR) module"/>
    <property type="match status" value="1"/>
</dbReference>
<evidence type="ECO:0000256" key="15">
    <source>
        <dbReference type="ARBA" id="ARBA00022630"/>
    </source>
</evidence>
<keyword evidence="21" id="KW-0521">NADP</keyword>
<feature type="region of interest" description="Disordered" evidence="37">
    <location>
        <begin position="930"/>
        <end position="956"/>
    </location>
</feature>
<dbReference type="GO" id="GO:0020037">
    <property type="term" value="F:heme binding"/>
    <property type="evidence" value="ECO:0007669"/>
    <property type="project" value="InterPro"/>
</dbReference>
<evidence type="ECO:0000256" key="22">
    <source>
        <dbReference type="ARBA" id="ARBA00022860"/>
    </source>
</evidence>
<dbReference type="EC" id="1.14.13.39" evidence="10"/>
<evidence type="ECO:0000256" key="5">
    <source>
        <dbReference type="ARBA" id="ARBA00004236"/>
    </source>
</evidence>
<evidence type="ECO:0000256" key="7">
    <source>
        <dbReference type="ARBA" id="ARBA00004345"/>
    </source>
</evidence>
<keyword evidence="25" id="KW-0333">Golgi apparatus</keyword>
<dbReference type="Pfam" id="PF00258">
    <property type="entry name" value="Flavodoxin_1"/>
    <property type="match status" value="1"/>
</dbReference>
<name>A0A8J5ZT77_GALPY</name>
<evidence type="ECO:0000256" key="14">
    <source>
        <dbReference type="ARBA" id="ARBA00022617"/>
    </source>
</evidence>
<keyword evidence="16" id="KW-0288">FMN</keyword>
<feature type="binding site" description="axial binding residue" evidence="36">
    <location>
        <position position="261"/>
    </location>
    <ligand>
        <name>heme b</name>
        <dbReference type="ChEBI" id="CHEBI:60344"/>
    </ligand>
    <ligandPart>
        <name>Fe</name>
        <dbReference type="ChEBI" id="CHEBI:18248"/>
    </ligandPart>
</feature>
<evidence type="ECO:0000256" key="1">
    <source>
        <dbReference type="ARBA" id="ARBA00001917"/>
    </source>
</evidence>
<evidence type="ECO:0000256" key="9">
    <source>
        <dbReference type="ARBA" id="ARBA00006267"/>
    </source>
</evidence>
<dbReference type="PANTHER" id="PTHR43410">
    <property type="entry name" value="NITRIC OXIDE SYNTHASE OXYGENASE"/>
    <property type="match status" value="1"/>
</dbReference>
<dbReference type="InterPro" id="IPR004030">
    <property type="entry name" value="NOS_N"/>
</dbReference>
<evidence type="ECO:0000313" key="40">
    <source>
        <dbReference type="EMBL" id="KAG8506162.1"/>
    </source>
</evidence>
<dbReference type="PROSITE" id="PS50902">
    <property type="entry name" value="FLAVODOXIN_LIKE"/>
    <property type="match status" value="1"/>
</dbReference>
<keyword evidence="20" id="KW-0106">Calcium</keyword>
<comment type="catalytic activity">
    <reaction evidence="29">
        <text>2 L-arginine + 3 NADPH + 4 O2 + H(+) = 2 L-citrulline + 2 nitric oxide + 3 NADP(+) + 4 H2O</text>
        <dbReference type="Rhea" id="RHEA:19897"/>
        <dbReference type="ChEBI" id="CHEBI:15377"/>
        <dbReference type="ChEBI" id="CHEBI:15378"/>
        <dbReference type="ChEBI" id="CHEBI:15379"/>
        <dbReference type="ChEBI" id="CHEBI:16480"/>
        <dbReference type="ChEBI" id="CHEBI:32682"/>
        <dbReference type="ChEBI" id="CHEBI:57743"/>
        <dbReference type="ChEBI" id="CHEBI:57783"/>
        <dbReference type="ChEBI" id="CHEBI:58349"/>
        <dbReference type="EC" id="1.14.13.39"/>
    </reaction>
    <physiologicalReaction direction="left-to-right" evidence="29">
        <dbReference type="Rhea" id="RHEA:19898"/>
    </physiologicalReaction>
</comment>
<dbReference type="GO" id="GO:0050660">
    <property type="term" value="F:flavin adenine dinucleotide binding"/>
    <property type="evidence" value="ECO:0007669"/>
    <property type="project" value="InterPro"/>
</dbReference>
<evidence type="ECO:0000256" key="26">
    <source>
        <dbReference type="ARBA" id="ARBA00023136"/>
    </source>
</evidence>
<evidence type="ECO:0000256" key="3">
    <source>
        <dbReference type="ARBA" id="ARBA00001970"/>
    </source>
</evidence>
<evidence type="ECO:0000256" key="18">
    <source>
        <dbReference type="ARBA" id="ARBA00022827"/>
    </source>
</evidence>
<dbReference type="PIRSF" id="PIRSF000333">
    <property type="entry name" value="NOS"/>
    <property type="match status" value="1"/>
</dbReference>
<dbReference type="InterPro" id="IPR008254">
    <property type="entry name" value="Flavodoxin/NO_synth"/>
</dbReference>
<evidence type="ECO:0000256" key="28">
    <source>
        <dbReference type="ARBA" id="ARBA00029794"/>
    </source>
</evidence>
<dbReference type="Proteomes" id="UP000700334">
    <property type="component" value="Unassembled WGS sequence"/>
</dbReference>
<reference evidence="40" key="1">
    <citation type="journal article" date="2021" name="Evol. Appl.">
        <title>The genome of the Pyrenean desman and the effects of bottlenecks and inbreeding on the genomic landscape of an endangered species.</title>
        <authorList>
            <person name="Escoda L."/>
            <person name="Castresana J."/>
        </authorList>
    </citation>
    <scope>NUCLEOTIDE SEQUENCE</scope>
    <source>
        <strain evidence="40">IBE-C5619</strain>
    </source>
</reference>
<keyword evidence="24 36" id="KW-0408">Iron</keyword>
<dbReference type="InterPro" id="IPR017927">
    <property type="entry name" value="FAD-bd_FR_type"/>
</dbReference>
<evidence type="ECO:0000256" key="27">
    <source>
        <dbReference type="ARBA" id="ARBA00023212"/>
    </source>
</evidence>
<keyword evidence="27" id="KW-0206">Cytoskeleton</keyword>
<feature type="domain" description="Flavodoxin-like" evidence="38">
    <location>
        <begin position="630"/>
        <end position="813"/>
    </location>
</feature>
<feature type="compositionally biased region" description="Basic and acidic residues" evidence="37">
    <location>
        <begin position="11"/>
        <end position="23"/>
    </location>
</feature>
<dbReference type="GO" id="GO:0050661">
    <property type="term" value="F:NADP binding"/>
    <property type="evidence" value="ECO:0007669"/>
    <property type="project" value="InterPro"/>
</dbReference>
<proteinExistence type="inferred from homology"/>
<keyword evidence="12" id="KW-0963">Cytoplasm</keyword>
<dbReference type="PROSITE" id="PS51384">
    <property type="entry name" value="FAD_FR"/>
    <property type="match status" value="1"/>
</dbReference>
<dbReference type="InterPro" id="IPR039261">
    <property type="entry name" value="FNR_nucleotide-bd"/>
</dbReference>
<evidence type="ECO:0000256" key="32">
    <source>
        <dbReference type="ARBA" id="ARBA00049791"/>
    </source>
</evidence>
<feature type="non-terminal residue" evidence="40">
    <location>
        <position position="1313"/>
    </location>
</feature>
<dbReference type="GO" id="GO:0005901">
    <property type="term" value="C:caveola"/>
    <property type="evidence" value="ECO:0007669"/>
    <property type="project" value="UniProtKB-SubCell"/>
</dbReference>
<evidence type="ECO:0000256" key="11">
    <source>
        <dbReference type="ARBA" id="ARBA00022475"/>
    </source>
</evidence>
<dbReference type="GO" id="GO:0005856">
    <property type="term" value="C:cytoskeleton"/>
    <property type="evidence" value="ECO:0007669"/>
    <property type="project" value="UniProtKB-SubCell"/>
</dbReference>
<keyword evidence="22" id="KW-0112">Calmodulin-binding</keyword>
<evidence type="ECO:0000256" key="8">
    <source>
        <dbReference type="ARBA" id="ARBA00004555"/>
    </source>
</evidence>
<keyword evidence="13" id="KW-0597">Phosphoprotein</keyword>
<dbReference type="SUPFAM" id="SSF52343">
    <property type="entry name" value="Ferredoxin reductase-like, C-terminal NADP-linked domain"/>
    <property type="match status" value="1"/>
</dbReference>
<evidence type="ECO:0000256" key="2">
    <source>
        <dbReference type="ARBA" id="ARBA00001950"/>
    </source>
</evidence>
<dbReference type="Gene3D" id="3.90.440.10">
    <property type="entry name" value="Nitric Oxide Synthase,Heme Domain,Chain A domain 2"/>
    <property type="match status" value="1"/>
</dbReference>
<dbReference type="InterPro" id="IPR029039">
    <property type="entry name" value="Flavoprotein-like_sf"/>
</dbReference>
<comment type="subcellular location">
    <subcellularLocation>
        <location evidence="5">Cell membrane</location>
    </subcellularLocation>
    <subcellularLocation>
        <location evidence="6">Cytoplasm</location>
        <location evidence="6">Cytoskeleton</location>
    </subcellularLocation>
    <subcellularLocation>
        <location evidence="8">Golgi apparatus</location>
    </subcellularLocation>
    <subcellularLocation>
        <location evidence="7">Membrane</location>
        <location evidence="7">Caveola</location>
    </subcellularLocation>
</comment>
<dbReference type="Gene3D" id="2.40.30.10">
    <property type="entry name" value="Translation factors"/>
    <property type="match status" value="1"/>
</dbReference>
<dbReference type="InterPro" id="IPR001433">
    <property type="entry name" value="OxRdtase_FAD/NAD-bd"/>
</dbReference>
<dbReference type="EMBL" id="JAGFMF010012182">
    <property type="protein sequence ID" value="KAG8506162.1"/>
    <property type="molecule type" value="Genomic_DNA"/>
</dbReference>
<evidence type="ECO:0000256" key="6">
    <source>
        <dbReference type="ARBA" id="ARBA00004245"/>
    </source>
</evidence>
<dbReference type="OrthoDB" id="1856718at2759"/>
<keyword evidence="41" id="KW-1185">Reference proteome</keyword>
<protein>
    <recommendedName>
        <fullName evidence="31">Nitric oxide synthase 3</fullName>
        <ecNumber evidence="10">1.14.13.39</ecNumber>
    </recommendedName>
    <alternativeName>
        <fullName evidence="28">Constitutive NOS</fullName>
    </alternativeName>
    <alternativeName>
        <fullName evidence="34">EC-NOS</fullName>
    </alternativeName>
    <alternativeName>
        <fullName evidence="32">NOS type III</fullName>
    </alternativeName>
    <alternativeName>
        <fullName evidence="33">Nitric oxide synthase, endothelial</fullName>
    </alternativeName>
</protein>
<dbReference type="GO" id="GO:0005516">
    <property type="term" value="F:calmodulin binding"/>
    <property type="evidence" value="ECO:0007669"/>
    <property type="project" value="UniProtKB-KW"/>
</dbReference>
<keyword evidence="23" id="KW-0560">Oxidoreductase</keyword>
<evidence type="ECO:0000256" key="17">
    <source>
        <dbReference type="ARBA" id="ARBA00022723"/>
    </source>
</evidence>
<comment type="cofactor">
    <cofactor evidence="3">
        <name>heme b</name>
        <dbReference type="ChEBI" id="CHEBI:60344"/>
    </cofactor>
</comment>
<feature type="region of interest" description="Disordered" evidence="37">
    <location>
        <begin position="1"/>
        <end position="124"/>
    </location>
</feature>
<comment type="similarity">
    <text evidence="9">Belongs to the NOS family.</text>
</comment>
<dbReference type="InterPro" id="IPR036119">
    <property type="entry name" value="NOS_N_sf"/>
</dbReference>
<evidence type="ECO:0000256" key="36">
    <source>
        <dbReference type="PIRSR" id="PIRSR000333-1"/>
    </source>
</evidence>
<dbReference type="GO" id="GO:0046872">
    <property type="term" value="F:metal ion binding"/>
    <property type="evidence" value="ECO:0007669"/>
    <property type="project" value="UniProtKB-KW"/>
</dbReference>
<feature type="region of interest" description="Disordered" evidence="37">
    <location>
        <begin position="1294"/>
        <end position="1313"/>
    </location>
</feature>
<dbReference type="InterPro" id="IPR001094">
    <property type="entry name" value="Flavdoxin-like"/>
</dbReference>
<evidence type="ECO:0000256" key="25">
    <source>
        <dbReference type="ARBA" id="ARBA00023034"/>
    </source>
</evidence>
<dbReference type="GO" id="GO:0005794">
    <property type="term" value="C:Golgi apparatus"/>
    <property type="evidence" value="ECO:0007669"/>
    <property type="project" value="UniProtKB-SubCell"/>
</dbReference>
<dbReference type="Gene3D" id="3.40.50.360">
    <property type="match status" value="1"/>
</dbReference>
<keyword evidence="17 36" id="KW-0479">Metal-binding</keyword>
<comment type="caution">
    <text evidence="40">The sequence shown here is derived from an EMBL/GenBank/DDBJ whole genome shotgun (WGS) entry which is preliminary data.</text>
</comment>
<comment type="function">
    <text evidence="35">Produces nitric oxide (NO) which is implicated in vascular smooth muscle relaxation through a cGMP-mediated signal transduction pathway. NO mediates vascular endothelial growth factor (VEGF)-induced angiogenesis in coronary vessels and promotes blood clotting through the activation of platelets.</text>
</comment>
<comment type="subunit">
    <text evidence="30">Homodimer. Interacts with NOSIP and NOSTRIN. Interacts with HSP90AB1. Forms a complex with ASL, ASS1 and SLC7A1; the complex regulates cell-autonomous L-arginine synthesis and citrulline recycling while channeling extracellular L-arginine to nitric oxide synthesis pathway.</text>
</comment>
<dbReference type="PRINTS" id="PR00369">
    <property type="entry name" value="FLAVODOXIN"/>
</dbReference>
<dbReference type="PANTHER" id="PTHR43410:SF1">
    <property type="entry name" value="NITRIC OXIDE SYNTHASE"/>
    <property type="match status" value="1"/>
</dbReference>
<dbReference type="InterPro" id="IPR023173">
    <property type="entry name" value="NADPH_Cyt_P450_Rdtase_alpha"/>
</dbReference>
<evidence type="ECO:0000256" key="35">
    <source>
        <dbReference type="ARBA" id="ARBA00053356"/>
    </source>
</evidence>
<feature type="region of interest" description="Disordered" evidence="37">
    <location>
        <begin position="129"/>
        <end position="148"/>
    </location>
</feature>
<dbReference type="Pfam" id="PF00175">
    <property type="entry name" value="NAD_binding_1"/>
    <property type="match status" value="1"/>
</dbReference>
<dbReference type="Pfam" id="PF00667">
    <property type="entry name" value="FAD_binding_1"/>
    <property type="match status" value="1"/>
</dbReference>
<dbReference type="FunFam" id="1.20.990.10:FF:000005">
    <property type="entry name" value="Nitric oxide synthase"/>
    <property type="match status" value="1"/>
</dbReference>
<evidence type="ECO:0000256" key="23">
    <source>
        <dbReference type="ARBA" id="ARBA00023002"/>
    </source>
</evidence>
<dbReference type="InterPro" id="IPR044943">
    <property type="entry name" value="NOS_dom_1"/>
</dbReference>
<organism evidence="40 41">
    <name type="scientific">Galemys pyrenaicus</name>
    <name type="common">Iberian desman</name>
    <name type="synonym">Pyrenean desman</name>
    <dbReference type="NCBI Taxonomy" id="202257"/>
    <lineage>
        <taxon>Eukaryota</taxon>
        <taxon>Metazoa</taxon>
        <taxon>Chordata</taxon>
        <taxon>Craniata</taxon>
        <taxon>Vertebrata</taxon>
        <taxon>Euteleostomi</taxon>
        <taxon>Mammalia</taxon>
        <taxon>Eutheria</taxon>
        <taxon>Laurasiatheria</taxon>
        <taxon>Eulipotyphla</taxon>
        <taxon>Talpidae</taxon>
        <taxon>Galemys</taxon>
    </lineage>
</organism>
<evidence type="ECO:0000256" key="30">
    <source>
        <dbReference type="ARBA" id="ARBA00049679"/>
    </source>
</evidence>
<dbReference type="InterPro" id="IPR017938">
    <property type="entry name" value="Riboflavin_synthase-like_b-brl"/>
</dbReference>
<sequence length="1313" mass="144559">KGPAVLEGDTELERQHGQLEERGPGAWATLRPGAGAGPGAVQQAGPSLPDLRTQPGTGPSATPCTRVQGQRGARPGAGLRGLASQRPESSGQQEAGAAVPGQGWKGQLGLGPQPSSHGAHPEEMQHSLLASDSPPLTRPPEGPRFPRVKNWEVGSITYDTLSAQSQQDGPCTPKRCLGSLVVPRNPQSRSPRDPPPTEQLLSQARGFIAQYYSSIKRSGSQAHEQRLQEVEAEVAATGTYQLRESELVFGAKQAWRNAPRCVGRIQWGKLQVFDARDCSSAQEMFTYICNHVKYATNRGNLRSAITVFPQRVPGRGDFRIWNSQLIRYAGYRQPDGSVRGDPANVEITELCVQHGWTPGSGRFDVLPLLLQAPDEPPELFALPPELVLEVPLEHPTLEWFAALGLRWYALPAVSNMLLEIGGLEFPAAPFSGWYMSTEIGSRNLCDPHRYNILEDVAVCMDLDTRTTSSLWKDKAAVEINLAVLHSYQLAKVTIVDHHAATASFMKHLENEQKARGGCPADWAWIVPPISGSLTPVFHQEMVNYILSPAFRYQVPTLLGLAHWGQLCGSSSRPPTLVFFTPHHPLQPDPWKGSAAKGTGIARKKTFKEVANAVKISASLMGTVMAKRVKATILYGSETGRAQSYAQQLGRLFRKAFDPRVLCMDEYDVVSLEHETLVLVVTSTFGNGDPPENGEAFAAALMEMSGPYNSSPRPEQHKSYKIRFNSISCSDQLVSSWRRKRKESSNTDSAGALGTLRFCVFGLGSRAYPHFCAFARAVDTRLEELGGERLLQLGQGDELCGQEEAFRGWAQAAFQASCETFCVGEDAKAAARDIFSPKRSWKRQRYRLSTQAEGLQLLPGLMHVHRRKMFQASVLSVENLQSSKSTRATILVRLDTRGQEGLLYQPGDHVGICPPNRPGLVEALLSRVEDLPPPGEPMAVEQLEKGSPGGPPPGWVRDPRLPPCTLRQALTFFLDITSPPSPRLLQLLSTLAEEPGEQQELETLSQDPRRYEEWKWFRCPTLLEVLEQFPSVALPAPLLLTQLPLLQPRYYSVSSAPSARPGELHLTVAVLAYRTQDGLGPLHYGVCSTWLSQLKAGDPVPCFIRGAPSFRLPPDPSLPCILVGPGTGIAPFRGFWQERLHDIENKGLQPAPMTLVFGCRCSQLDHLYRDEVQDAQQRGVFGRVLTAFSREPDSPKTYVQDVLRAELAAEVHRVLCLERGHMFVCGDVTMATSVLQTVQRILATEGDMELEEAGDVIGVLRDQQRYHEDIFGLTLRTQEVTSRIRTQSFSLQERRQRGAVPWAFDPPGPDTAGP</sequence>
<dbReference type="GO" id="GO:0004517">
    <property type="term" value="F:nitric-oxide synthase activity"/>
    <property type="evidence" value="ECO:0007669"/>
    <property type="project" value="UniProtKB-EC"/>
</dbReference>
<feature type="region of interest" description="Disordered" evidence="37">
    <location>
        <begin position="162"/>
        <end position="198"/>
    </location>
</feature>
<keyword evidence="11" id="KW-1003">Cell membrane</keyword>
<evidence type="ECO:0000256" key="12">
    <source>
        <dbReference type="ARBA" id="ARBA00022490"/>
    </source>
</evidence>
<evidence type="ECO:0000313" key="41">
    <source>
        <dbReference type="Proteomes" id="UP000700334"/>
    </source>
</evidence>
<dbReference type="SUPFAM" id="SSF52218">
    <property type="entry name" value="Flavoproteins"/>
    <property type="match status" value="1"/>
</dbReference>
<dbReference type="FunFam" id="3.40.50.80:FF:000003">
    <property type="entry name" value="Nitric oxide synthase"/>
    <property type="match status" value="1"/>
</dbReference>
<accession>A0A8J5ZT77</accession>
<evidence type="ECO:0000256" key="34">
    <source>
        <dbReference type="ARBA" id="ARBA00049818"/>
    </source>
</evidence>
<dbReference type="InterPro" id="IPR012144">
    <property type="entry name" value="NOS_euk"/>
</dbReference>
<dbReference type="GO" id="GO:0010181">
    <property type="term" value="F:FMN binding"/>
    <property type="evidence" value="ECO:0007669"/>
    <property type="project" value="InterPro"/>
</dbReference>
<keyword evidence="14 36" id="KW-0349">Heme</keyword>
<dbReference type="PRINTS" id="PR00371">
    <property type="entry name" value="FPNCR"/>
</dbReference>
<evidence type="ECO:0000256" key="29">
    <source>
        <dbReference type="ARBA" id="ARBA00047419"/>
    </source>
</evidence>
<comment type="cofactor">
    <cofactor evidence="1">
        <name>FMN</name>
        <dbReference type="ChEBI" id="CHEBI:58210"/>
    </cofactor>
</comment>
<dbReference type="Gene3D" id="3.90.340.10">
    <property type="entry name" value="Nitric Oxide Synthase, Chain A, domain 1"/>
    <property type="match status" value="1"/>
</dbReference>
<feature type="compositionally biased region" description="Polar residues" evidence="37">
    <location>
        <begin position="54"/>
        <end position="67"/>
    </location>
</feature>
<evidence type="ECO:0000256" key="33">
    <source>
        <dbReference type="ARBA" id="ARBA00049814"/>
    </source>
</evidence>
<evidence type="ECO:0000256" key="37">
    <source>
        <dbReference type="SAM" id="MobiDB-lite"/>
    </source>
</evidence>
<dbReference type="SUPFAM" id="SSF56512">
    <property type="entry name" value="Nitric oxide (NO) synthase oxygenase domain"/>
    <property type="match status" value="1"/>
</dbReference>
<keyword evidence="26" id="KW-0472">Membrane</keyword>
<dbReference type="PROSITE" id="PS60001">
    <property type="entry name" value="NOS"/>
    <property type="match status" value="1"/>
</dbReference>
<dbReference type="Pfam" id="PF02898">
    <property type="entry name" value="NO_synthase"/>
    <property type="match status" value="1"/>
</dbReference>
<dbReference type="Gene3D" id="1.20.990.10">
    <property type="entry name" value="NADPH-cytochrome p450 Reductase, Chain A, domain 3"/>
    <property type="match status" value="1"/>
</dbReference>
<evidence type="ECO:0000256" key="10">
    <source>
        <dbReference type="ARBA" id="ARBA00012989"/>
    </source>
</evidence>